<dbReference type="PROSITE" id="PS50097">
    <property type="entry name" value="BTB"/>
    <property type="match status" value="1"/>
</dbReference>
<accession>A0A7S1WYP6</accession>
<feature type="region of interest" description="Disordered" evidence="2">
    <location>
        <begin position="1"/>
        <end position="56"/>
    </location>
</feature>
<organism evidence="4">
    <name type="scientific">Tetraselmis chuii</name>
    <dbReference type="NCBI Taxonomy" id="63592"/>
    <lineage>
        <taxon>Eukaryota</taxon>
        <taxon>Viridiplantae</taxon>
        <taxon>Chlorophyta</taxon>
        <taxon>core chlorophytes</taxon>
        <taxon>Chlorodendrophyceae</taxon>
        <taxon>Chlorodendrales</taxon>
        <taxon>Chlorodendraceae</taxon>
        <taxon>Tetraselmis</taxon>
    </lineage>
</organism>
<evidence type="ECO:0000256" key="2">
    <source>
        <dbReference type="SAM" id="MobiDB-lite"/>
    </source>
</evidence>
<gene>
    <name evidence="4" type="ORF">TCHU04912_LOCUS2152</name>
</gene>
<dbReference type="EMBL" id="HBGG01004608">
    <property type="protein sequence ID" value="CAD9199919.1"/>
    <property type="molecule type" value="Transcribed_RNA"/>
</dbReference>
<dbReference type="Gene3D" id="3.30.710.10">
    <property type="entry name" value="Potassium Channel Kv1.1, Chain A"/>
    <property type="match status" value="1"/>
</dbReference>
<reference evidence="4" key="1">
    <citation type="submission" date="2021-01" db="EMBL/GenBank/DDBJ databases">
        <authorList>
            <person name="Corre E."/>
            <person name="Pelletier E."/>
            <person name="Niang G."/>
            <person name="Scheremetjew M."/>
            <person name="Finn R."/>
            <person name="Kale V."/>
            <person name="Holt S."/>
            <person name="Cochrane G."/>
            <person name="Meng A."/>
            <person name="Brown T."/>
            <person name="Cohen L."/>
        </authorList>
    </citation>
    <scope>NUCLEOTIDE SEQUENCE</scope>
    <source>
        <strain evidence="4">PLY429</strain>
    </source>
</reference>
<feature type="domain" description="BTB" evidence="3">
    <location>
        <begin position="63"/>
        <end position="137"/>
    </location>
</feature>
<protein>
    <recommendedName>
        <fullName evidence="3">BTB domain-containing protein</fullName>
    </recommendedName>
</protein>
<name>A0A7S1WYP6_9CHLO</name>
<evidence type="ECO:0000313" key="4">
    <source>
        <dbReference type="EMBL" id="CAD9199919.1"/>
    </source>
</evidence>
<dbReference type="Pfam" id="PF00651">
    <property type="entry name" value="BTB"/>
    <property type="match status" value="1"/>
</dbReference>
<sequence>MAGEATNKRQRTAGNAGGSGSSRTGAGTGGRGDGSGSGSEAVAVLESGGSAEQEELVSDAAPADLAVITSSAERRYLVNRGVLALSSETFRTMLQDCELPMSPSGDYAELRILDEAAGPSLHLFLRLMYPRSLAFMGDEQALMAMEAHIPEVIRLADKYNSPGVIVICEDILIRILSGIMLARQAPNPPGSSSARTWPELNNVKHASRLAVVANRFRLTTLSTRCADFLQQSPVDVVRSYEEPQRASTMQELGSVVLSRVLNSYVSTQASHECQECRMRPCPRCGAAQPSQQRFCHGCNLPSQF</sequence>
<dbReference type="AlphaFoldDB" id="A0A7S1WYP6"/>
<comment type="pathway">
    <text evidence="1">Protein modification; protein ubiquitination.</text>
</comment>
<dbReference type="InterPro" id="IPR011333">
    <property type="entry name" value="SKP1/BTB/POZ_sf"/>
</dbReference>
<evidence type="ECO:0000259" key="3">
    <source>
        <dbReference type="PROSITE" id="PS50097"/>
    </source>
</evidence>
<dbReference type="SMART" id="SM00225">
    <property type="entry name" value="BTB"/>
    <property type="match status" value="1"/>
</dbReference>
<evidence type="ECO:0000256" key="1">
    <source>
        <dbReference type="ARBA" id="ARBA00004906"/>
    </source>
</evidence>
<dbReference type="InterPro" id="IPR000210">
    <property type="entry name" value="BTB/POZ_dom"/>
</dbReference>
<feature type="compositionally biased region" description="Gly residues" evidence="2">
    <location>
        <begin position="15"/>
        <end position="37"/>
    </location>
</feature>
<proteinExistence type="predicted"/>
<dbReference type="SUPFAM" id="SSF54695">
    <property type="entry name" value="POZ domain"/>
    <property type="match status" value="1"/>
</dbReference>